<reference evidence="2 3" key="1">
    <citation type="submission" date="2013-08" db="EMBL/GenBank/DDBJ databases">
        <authorList>
            <person name="Weinstock G."/>
            <person name="Sodergren E."/>
            <person name="Wylie T."/>
            <person name="Fulton L."/>
            <person name="Fulton R."/>
            <person name="Fronick C."/>
            <person name="O'Laughlin M."/>
            <person name="Godfrey J."/>
            <person name="Miner T."/>
            <person name="Herter B."/>
            <person name="Appelbaum E."/>
            <person name="Cordes M."/>
            <person name="Lek S."/>
            <person name="Wollam A."/>
            <person name="Pepin K.H."/>
            <person name="Palsikar V.B."/>
            <person name="Mitreva M."/>
            <person name="Wilson R.K."/>
        </authorList>
    </citation>
    <scope>NUCLEOTIDE SEQUENCE [LARGE SCALE GENOMIC DNA]</scope>
    <source>
        <strain evidence="2 3">ATCC 700332</strain>
    </source>
</reference>
<feature type="chain" id="PRO_5047438629" description="Lipoprotein" evidence="1">
    <location>
        <begin position="28"/>
        <end position="200"/>
    </location>
</feature>
<dbReference type="EMBL" id="AWVH01000013">
    <property type="protein sequence ID" value="ERJ93867.1"/>
    <property type="molecule type" value="Genomic_DNA"/>
</dbReference>
<dbReference type="RefSeq" id="WP_021686436.1">
    <property type="nucleotide sequence ID" value="NZ_KI260556.1"/>
</dbReference>
<dbReference type="PROSITE" id="PS51257">
    <property type="entry name" value="PROKAR_LIPOPROTEIN"/>
    <property type="match status" value="1"/>
</dbReference>
<keyword evidence="1" id="KW-0732">Signal</keyword>
<evidence type="ECO:0000256" key="1">
    <source>
        <dbReference type="SAM" id="SignalP"/>
    </source>
</evidence>
<proteinExistence type="predicted"/>
<keyword evidence="3" id="KW-1185">Reference proteome</keyword>
<protein>
    <recommendedName>
        <fullName evidence="4">Lipoprotein</fullName>
    </recommendedName>
</protein>
<gene>
    <name evidence="2" type="ORF">HMPREF9193_00588</name>
</gene>
<sequence>MQKNKKLYAYTVLPRALFMLCSWVLLCAGVVSCATSSPAIRAGIEKAEHSVAQNEGVVFGRFLKQSAVKNFTVSVVLKNTDTRKRYAFYFVEGDEQSVLLETLPAGSYIVDTIEYIGLKDQVVAKLNFDVPPEQYKRAFTLGANECLYLGDFVCLIKLSPNDKSAHWSFRFPENKYGETMQTVQKKYPFTSSMIFISNMM</sequence>
<comment type="caution">
    <text evidence="2">The sequence shown here is derived from an EMBL/GenBank/DDBJ whole genome shotgun (WGS) entry which is preliminary data.</text>
</comment>
<organism evidence="2 3">
    <name type="scientific">Treponema lecithinolyticum ATCC 700332</name>
    <dbReference type="NCBI Taxonomy" id="1321815"/>
    <lineage>
        <taxon>Bacteria</taxon>
        <taxon>Pseudomonadati</taxon>
        <taxon>Spirochaetota</taxon>
        <taxon>Spirochaetia</taxon>
        <taxon>Spirochaetales</taxon>
        <taxon>Treponemataceae</taxon>
        <taxon>Treponema</taxon>
    </lineage>
</organism>
<accession>A0ABN0P0H2</accession>
<name>A0ABN0P0H2_TRELE</name>
<evidence type="ECO:0008006" key="4">
    <source>
        <dbReference type="Google" id="ProtNLM"/>
    </source>
</evidence>
<evidence type="ECO:0000313" key="3">
    <source>
        <dbReference type="Proteomes" id="UP000016649"/>
    </source>
</evidence>
<feature type="signal peptide" evidence="1">
    <location>
        <begin position="1"/>
        <end position="27"/>
    </location>
</feature>
<evidence type="ECO:0000313" key="2">
    <source>
        <dbReference type="EMBL" id="ERJ93867.1"/>
    </source>
</evidence>
<dbReference type="Proteomes" id="UP000016649">
    <property type="component" value="Unassembled WGS sequence"/>
</dbReference>